<dbReference type="PANTHER" id="PTHR11923">
    <property type="entry name" value="SCAVENGER RECEPTOR CLASS B TYPE-1 SR-B1"/>
    <property type="match status" value="1"/>
</dbReference>
<comment type="caution">
    <text evidence="11">The sequence shown here is derived from an EMBL/GenBank/DDBJ whole genome shotgun (WGS) entry which is preliminary data.</text>
</comment>
<dbReference type="InterPro" id="IPR005428">
    <property type="entry name" value="CD36/SCARB1/SNMP1"/>
</dbReference>
<evidence type="ECO:0000256" key="3">
    <source>
        <dbReference type="ARBA" id="ARBA00022475"/>
    </source>
</evidence>
<feature type="transmembrane region" description="Helical" evidence="10">
    <location>
        <begin position="37"/>
        <end position="59"/>
    </location>
</feature>
<accession>A0AA88LJ39</accession>
<dbReference type="Pfam" id="PF01130">
    <property type="entry name" value="CD36"/>
    <property type="match status" value="1"/>
</dbReference>
<keyword evidence="7" id="KW-1015">Disulfide bond</keyword>
<comment type="similarity">
    <text evidence="2">Belongs to the CD36 family.</text>
</comment>
<name>A0AA88LJ39_ARTSF</name>
<dbReference type="PRINTS" id="PR01610">
    <property type="entry name" value="CD36ANTIGEN"/>
</dbReference>
<evidence type="ECO:0000256" key="6">
    <source>
        <dbReference type="ARBA" id="ARBA00023136"/>
    </source>
</evidence>
<keyword evidence="12" id="KW-1185">Reference proteome</keyword>
<organism evidence="11 12">
    <name type="scientific">Artemia franciscana</name>
    <name type="common">Brine shrimp</name>
    <name type="synonym">Artemia sanfranciscana</name>
    <dbReference type="NCBI Taxonomy" id="6661"/>
    <lineage>
        <taxon>Eukaryota</taxon>
        <taxon>Metazoa</taxon>
        <taxon>Ecdysozoa</taxon>
        <taxon>Arthropoda</taxon>
        <taxon>Crustacea</taxon>
        <taxon>Branchiopoda</taxon>
        <taxon>Anostraca</taxon>
        <taxon>Artemiidae</taxon>
        <taxon>Artemia</taxon>
    </lineage>
</organism>
<evidence type="ECO:0000313" key="12">
    <source>
        <dbReference type="Proteomes" id="UP001187531"/>
    </source>
</evidence>
<keyword evidence="9" id="KW-0325">Glycoprotein</keyword>
<keyword evidence="3" id="KW-1003">Cell membrane</keyword>
<evidence type="ECO:0000256" key="5">
    <source>
        <dbReference type="ARBA" id="ARBA00022989"/>
    </source>
</evidence>
<proteinExistence type="inferred from homology"/>
<dbReference type="PANTHER" id="PTHR11923:SF93">
    <property type="entry name" value="GH07959P-RELATED"/>
    <property type="match status" value="1"/>
</dbReference>
<dbReference type="GO" id="GO:0005886">
    <property type="term" value="C:plasma membrane"/>
    <property type="evidence" value="ECO:0007669"/>
    <property type="project" value="UniProtKB-SubCell"/>
</dbReference>
<dbReference type="GO" id="GO:0005044">
    <property type="term" value="F:scavenger receptor activity"/>
    <property type="evidence" value="ECO:0007669"/>
    <property type="project" value="TreeGrafter"/>
</dbReference>
<dbReference type="GO" id="GO:0005737">
    <property type="term" value="C:cytoplasm"/>
    <property type="evidence" value="ECO:0007669"/>
    <property type="project" value="TreeGrafter"/>
</dbReference>
<dbReference type="InterPro" id="IPR002159">
    <property type="entry name" value="CD36_fam"/>
</dbReference>
<dbReference type="EMBL" id="JAVRJZ010000002">
    <property type="protein sequence ID" value="KAK2725651.1"/>
    <property type="molecule type" value="Genomic_DNA"/>
</dbReference>
<comment type="subcellular location">
    <subcellularLocation>
        <location evidence="1">Cell membrane</location>
        <topology evidence="1">Multi-pass membrane protein</topology>
    </subcellularLocation>
</comment>
<evidence type="ECO:0000256" key="1">
    <source>
        <dbReference type="ARBA" id="ARBA00004651"/>
    </source>
</evidence>
<dbReference type="AlphaFoldDB" id="A0AA88LJ39"/>
<evidence type="ECO:0000256" key="4">
    <source>
        <dbReference type="ARBA" id="ARBA00022692"/>
    </source>
</evidence>
<keyword evidence="4 10" id="KW-0812">Transmembrane</keyword>
<sequence length="527" mass="60011">MNGHSSSVDALLPRRFADPQSVPVEPKRMCCCRVGTAAVVNGVLSAVFLCLAIGFPYAFDSILNHELKYVPGTIATRMWLKAPIPMYIRFHIFNITNAEEILNDPKTTPVVEEIGPYTYLEFHERAYVNYHDNYTVTFYQNRTWKYVPELSNGSLSDVVTVLNTPLVSAAYLIKDLPFFIKDGFEAFLSHFNSTLFIKTNISDFLFDGYEDPLLEFAYQLTPYFPGLPAYDRFGWFYNRSGNPYFDGVFNMYTGENDVSQAAVIKQWNHKDNIPYYPSHCGMLNGSFGEGWPPKRARDSISLFAVDLCRSVELDYKEDIEKFGVKGYRYWGSPDLFANASSNPDNWCFSANRTNGDEFFVPNGLQDSSECRFGAPAFVSFPRFFHGDPWLREQVLGVPDPNDVDHMFHIDMEPETGVPLAVSARFQINILSTGDKHIELLRGYPMRYYPILWFSVNADMSESIATYMKIVLAAPTVVPAVLWSLAGLFVVLTMFYSFKYYSYKKLFSSTPLVFDDELESETPNALTS</sequence>
<keyword evidence="6 10" id="KW-0472">Membrane</keyword>
<evidence type="ECO:0000256" key="8">
    <source>
        <dbReference type="ARBA" id="ARBA00023170"/>
    </source>
</evidence>
<keyword evidence="8" id="KW-0675">Receptor</keyword>
<evidence type="ECO:0000313" key="11">
    <source>
        <dbReference type="EMBL" id="KAK2725651.1"/>
    </source>
</evidence>
<dbReference type="PRINTS" id="PR01609">
    <property type="entry name" value="CD36FAMILY"/>
</dbReference>
<evidence type="ECO:0000256" key="10">
    <source>
        <dbReference type="SAM" id="Phobius"/>
    </source>
</evidence>
<evidence type="ECO:0000256" key="7">
    <source>
        <dbReference type="ARBA" id="ARBA00023157"/>
    </source>
</evidence>
<evidence type="ECO:0000256" key="9">
    <source>
        <dbReference type="ARBA" id="ARBA00023180"/>
    </source>
</evidence>
<gene>
    <name evidence="11" type="ORF">QYM36_000227</name>
</gene>
<evidence type="ECO:0000256" key="2">
    <source>
        <dbReference type="ARBA" id="ARBA00010532"/>
    </source>
</evidence>
<keyword evidence="5 10" id="KW-1133">Transmembrane helix</keyword>
<feature type="transmembrane region" description="Helical" evidence="10">
    <location>
        <begin position="476"/>
        <end position="497"/>
    </location>
</feature>
<reference evidence="11" key="1">
    <citation type="submission" date="2023-07" db="EMBL/GenBank/DDBJ databases">
        <title>Chromosome-level genome assembly of Artemia franciscana.</title>
        <authorList>
            <person name="Jo E."/>
        </authorList>
    </citation>
    <scope>NUCLEOTIDE SEQUENCE</scope>
    <source>
        <tissue evidence="11">Whole body</tissue>
    </source>
</reference>
<protein>
    <submittedName>
        <fullName evidence="11">Uncharacterized protein</fullName>
    </submittedName>
</protein>
<dbReference type="Proteomes" id="UP001187531">
    <property type="component" value="Unassembled WGS sequence"/>
</dbReference>